<gene>
    <name evidence="1" type="ORF">RRF57_008685</name>
</gene>
<reference evidence="1 2" key="1">
    <citation type="submission" date="2023-10" db="EMBL/GenBank/DDBJ databases">
        <title>Draft genome sequence of Xylaria bambusicola isolate GMP-LS, the root and basal stem rot pathogen of sugarcane in Indonesia.</title>
        <authorList>
            <person name="Selvaraj P."/>
            <person name="Muralishankar V."/>
            <person name="Muruganantham S."/>
            <person name="Sp S."/>
            <person name="Haryani S."/>
            <person name="Lau K.J.X."/>
            <person name="Naqvi N.I."/>
        </authorList>
    </citation>
    <scope>NUCLEOTIDE SEQUENCE [LARGE SCALE GENOMIC DNA]</scope>
    <source>
        <strain evidence="1">GMP-LS</strain>
    </source>
</reference>
<evidence type="ECO:0000313" key="2">
    <source>
        <dbReference type="Proteomes" id="UP001305414"/>
    </source>
</evidence>
<proteinExistence type="predicted"/>
<organism evidence="1 2">
    <name type="scientific">Xylaria bambusicola</name>
    <dbReference type="NCBI Taxonomy" id="326684"/>
    <lineage>
        <taxon>Eukaryota</taxon>
        <taxon>Fungi</taxon>
        <taxon>Dikarya</taxon>
        <taxon>Ascomycota</taxon>
        <taxon>Pezizomycotina</taxon>
        <taxon>Sordariomycetes</taxon>
        <taxon>Xylariomycetidae</taxon>
        <taxon>Xylariales</taxon>
        <taxon>Xylariaceae</taxon>
        <taxon>Xylaria</taxon>
    </lineage>
</organism>
<protein>
    <submittedName>
        <fullName evidence="1">Uncharacterized protein</fullName>
    </submittedName>
</protein>
<dbReference type="AlphaFoldDB" id="A0AAN7UUA9"/>
<dbReference type="EMBL" id="JAWHQM010000028">
    <property type="protein sequence ID" value="KAK5632971.1"/>
    <property type="molecule type" value="Genomic_DNA"/>
</dbReference>
<dbReference type="Proteomes" id="UP001305414">
    <property type="component" value="Unassembled WGS sequence"/>
</dbReference>
<keyword evidence="2" id="KW-1185">Reference proteome</keyword>
<name>A0AAN7UUA9_9PEZI</name>
<accession>A0AAN7UUA9</accession>
<sequence length="113" mass="12784">MYDTTPAKVSQCNKNLMSISTSRAQINTNIITKFPKHLAEVQTEIFERQTKMALMFEMALELDNVFAIFRVGIVNLLKNCDFSESSFPQGIIISHHFDGNKLFISNVDSSGYT</sequence>
<evidence type="ECO:0000313" key="1">
    <source>
        <dbReference type="EMBL" id="KAK5632971.1"/>
    </source>
</evidence>
<comment type="caution">
    <text evidence="1">The sequence shown here is derived from an EMBL/GenBank/DDBJ whole genome shotgun (WGS) entry which is preliminary data.</text>
</comment>